<protein>
    <submittedName>
        <fullName evidence="1">Uncharacterized protein</fullName>
    </submittedName>
</protein>
<dbReference type="EMBL" id="JAGTTL010000027">
    <property type="protein sequence ID" value="KAK6301287.1"/>
    <property type="molecule type" value="Genomic_DNA"/>
</dbReference>
<reference evidence="1 2" key="1">
    <citation type="submission" date="2021-04" db="EMBL/GenBank/DDBJ databases">
        <authorList>
            <person name="De Guttry C."/>
            <person name="Zahm M."/>
            <person name="Klopp C."/>
            <person name="Cabau C."/>
            <person name="Louis A."/>
            <person name="Berthelot C."/>
            <person name="Parey E."/>
            <person name="Roest Crollius H."/>
            <person name="Montfort J."/>
            <person name="Robinson-Rechavi M."/>
            <person name="Bucao C."/>
            <person name="Bouchez O."/>
            <person name="Gislard M."/>
            <person name="Lluch J."/>
            <person name="Milhes M."/>
            <person name="Lampietro C."/>
            <person name="Lopez Roques C."/>
            <person name="Donnadieu C."/>
            <person name="Braasch I."/>
            <person name="Desvignes T."/>
            <person name="Postlethwait J."/>
            <person name="Bobe J."/>
            <person name="Wedekind C."/>
            <person name="Guiguen Y."/>
        </authorList>
    </citation>
    <scope>NUCLEOTIDE SEQUENCE [LARGE SCALE GENOMIC DNA]</scope>
    <source>
        <strain evidence="1">Cs_M1</strain>
        <tissue evidence="1">Blood</tissue>
    </source>
</reference>
<evidence type="ECO:0000313" key="2">
    <source>
        <dbReference type="Proteomes" id="UP001356427"/>
    </source>
</evidence>
<accession>A0AAN8L0V3</accession>
<comment type="caution">
    <text evidence="1">The sequence shown here is derived from an EMBL/GenBank/DDBJ whole genome shotgun (WGS) entry which is preliminary data.</text>
</comment>
<keyword evidence="2" id="KW-1185">Reference proteome</keyword>
<proteinExistence type="predicted"/>
<sequence length="77" mass="8659">LYNIRRVRPCLTQEAAQVLIQALVISRLDYCNSLLAGLPACAIKPLQLIQNAAARLVFNLPKFSHVTPLLRTLHWLP</sequence>
<gene>
    <name evidence="1" type="ORF">J4Q44_G00293850</name>
</gene>
<dbReference type="AlphaFoldDB" id="A0AAN8L0V3"/>
<feature type="non-terminal residue" evidence="1">
    <location>
        <position position="77"/>
    </location>
</feature>
<organism evidence="1 2">
    <name type="scientific">Coregonus suidteri</name>
    <dbReference type="NCBI Taxonomy" id="861788"/>
    <lineage>
        <taxon>Eukaryota</taxon>
        <taxon>Metazoa</taxon>
        <taxon>Chordata</taxon>
        <taxon>Craniata</taxon>
        <taxon>Vertebrata</taxon>
        <taxon>Euteleostomi</taxon>
        <taxon>Actinopterygii</taxon>
        <taxon>Neopterygii</taxon>
        <taxon>Teleostei</taxon>
        <taxon>Protacanthopterygii</taxon>
        <taxon>Salmoniformes</taxon>
        <taxon>Salmonidae</taxon>
        <taxon>Coregoninae</taxon>
        <taxon>Coregonus</taxon>
    </lineage>
</organism>
<dbReference type="Proteomes" id="UP001356427">
    <property type="component" value="Unassembled WGS sequence"/>
</dbReference>
<evidence type="ECO:0000313" key="1">
    <source>
        <dbReference type="EMBL" id="KAK6301287.1"/>
    </source>
</evidence>
<name>A0AAN8L0V3_9TELE</name>
<feature type="non-terminal residue" evidence="1">
    <location>
        <position position="1"/>
    </location>
</feature>